<dbReference type="EMBL" id="JANEYG010000015">
    <property type="protein sequence ID" value="KAJ8920049.1"/>
    <property type="molecule type" value="Genomic_DNA"/>
</dbReference>
<feature type="region of interest" description="Disordered" evidence="1">
    <location>
        <begin position="103"/>
        <end position="142"/>
    </location>
</feature>
<comment type="caution">
    <text evidence="2">The sequence shown here is derived from an EMBL/GenBank/DDBJ whole genome shotgun (WGS) entry which is preliminary data.</text>
</comment>
<dbReference type="AlphaFoldDB" id="A0AAV8W0E5"/>
<reference evidence="2 3" key="1">
    <citation type="journal article" date="2023" name="Insect Mol. Biol.">
        <title>Genome sequencing provides insights into the evolution of gene families encoding plant cell wall-degrading enzymes in longhorned beetles.</title>
        <authorList>
            <person name="Shin N.R."/>
            <person name="Okamura Y."/>
            <person name="Kirsch R."/>
            <person name="Pauchet Y."/>
        </authorList>
    </citation>
    <scope>NUCLEOTIDE SEQUENCE [LARGE SCALE GENOMIC DNA]</scope>
    <source>
        <strain evidence="2">EAD_L_NR</strain>
    </source>
</reference>
<sequence>MACTDGALLTTLKNIVAELENGGQAQQPVCCPPQTQPFPACCHVCPPPILAPTKPEPVKPLQLPCPYPDTREPEMSQEEAENTRFANFYNNYNVDYRAEAAGKRNGLDPYGENKSQGVTIDGKSPSCPEHLKKKKEEPRDQGVSQRFQTLFHEINPAVRLSPLRCVPCPPKRKNVSEVYQPKKCTRPCCKHWKPKDGECKYDGVCKAHCFEPPPRPRRKSA</sequence>
<evidence type="ECO:0000313" key="2">
    <source>
        <dbReference type="EMBL" id="KAJ8920049.1"/>
    </source>
</evidence>
<protein>
    <submittedName>
        <fullName evidence="2">Uncharacterized protein</fullName>
    </submittedName>
</protein>
<dbReference type="Proteomes" id="UP001159042">
    <property type="component" value="Unassembled WGS sequence"/>
</dbReference>
<keyword evidence="3" id="KW-1185">Reference proteome</keyword>
<name>A0AAV8W0E5_9CUCU</name>
<proteinExistence type="predicted"/>
<accession>A0AAV8W0E5</accession>
<organism evidence="2 3">
    <name type="scientific">Exocentrus adspersus</name>
    <dbReference type="NCBI Taxonomy" id="1586481"/>
    <lineage>
        <taxon>Eukaryota</taxon>
        <taxon>Metazoa</taxon>
        <taxon>Ecdysozoa</taxon>
        <taxon>Arthropoda</taxon>
        <taxon>Hexapoda</taxon>
        <taxon>Insecta</taxon>
        <taxon>Pterygota</taxon>
        <taxon>Neoptera</taxon>
        <taxon>Endopterygota</taxon>
        <taxon>Coleoptera</taxon>
        <taxon>Polyphaga</taxon>
        <taxon>Cucujiformia</taxon>
        <taxon>Chrysomeloidea</taxon>
        <taxon>Cerambycidae</taxon>
        <taxon>Lamiinae</taxon>
        <taxon>Acanthocinini</taxon>
        <taxon>Exocentrus</taxon>
    </lineage>
</organism>
<evidence type="ECO:0000256" key="1">
    <source>
        <dbReference type="SAM" id="MobiDB-lite"/>
    </source>
</evidence>
<gene>
    <name evidence="2" type="ORF">NQ315_011702</name>
</gene>
<evidence type="ECO:0000313" key="3">
    <source>
        <dbReference type="Proteomes" id="UP001159042"/>
    </source>
</evidence>